<dbReference type="STRING" id="714943.Mucpa_5709"/>
<dbReference type="EMBL" id="CM001403">
    <property type="protein sequence ID" value="EHQ29778.1"/>
    <property type="molecule type" value="Genomic_DNA"/>
</dbReference>
<sequence>MSKNAKSPKEQVSHYGKKLYYVNPSLIVQKPKPDKSEPQFLFEDVEDDHDK</sequence>
<name>H1Y3L0_9SPHI</name>
<gene>
    <name evidence="2" type="ORF">Mucpa_5709</name>
</gene>
<dbReference type="RefSeq" id="WP_008511157.1">
    <property type="nucleotide sequence ID" value="NZ_CM001403.1"/>
</dbReference>
<protein>
    <submittedName>
        <fullName evidence="2">Uncharacterized protein</fullName>
    </submittedName>
</protein>
<evidence type="ECO:0000313" key="2">
    <source>
        <dbReference type="EMBL" id="EHQ29778.1"/>
    </source>
</evidence>
<organism evidence="2 3">
    <name type="scientific">Mucilaginibacter paludis DSM 18603</name>
    <dbReference type="NCBI Taxonomy" id="714943"/>
    <lineage>
        <taxon>Bacteria</taxon>
        <taxon>Pseudomonadati</taxon>
        <taxon>Bacteroidota</taxon>
        <taxon>Sphingobacteriia</taxon>
        <taxon>Sphingobacteriales</taxon>
        <taxon>Sphingobacteriaceae</taxon>
        <taxon>Mucilaginibacter</taxon>
    </lineage>
</organism>
<dbReference type="AlphaFoldDB" id="H1Y3L0"/>
<dbReference type="Proteomes" id="UP000002774">
    <property type="component" value="Chromosome"/>
</dbReference>
<evidence type="ECO:0000256" key="1">
    <source>
        <dbReference type="SAM" id="MobiDB-lite"/>
    </source>
</evidence>
<feature type="region of interest" description="Disordered" evidence="1">
    <location>
        <begin position="30"/>
        <end position="51"/>
    </location>
</feature>
<keyword evidence="3" id="KW-1185">Reference proteome</keyword>
<accession>H1Y3L0</accession>
<dbReference type="HOGENOM" id="CLU_3101032_0_0_10"/>
<reference evidence="2" key="1">
    <citation type="submission" date="2011-09" db="EMBL/GenBank/DDBJ databases">
        <title>The permanent draft genome of Mucilaginibacter paludis DSM 18603.</title>
        <authorList>
            <consortium name="US DOE Joint Genome Institute (JGI-PGF)"/>
            <person name="Lucas S."/>
            <person name="Han J."/>
            <person name="Lapidus A."/>
            <person name="Bruce D."/>
            <person name="Goodwin L."/>
            <person name="Pitluck S."/>
            <person name="Peters L."/>
            <person name="Kyrpides N."/>
            <person name="Mavromatis K."/>
            <person name="Ivanova N."/>
            <person name="Mikhailova N."/>
            <person name="Held B."/>
            <person name="Detter J.C."/>
            <person name="Tapia R."/>
            <person name="Han C."/>
            <person name="Land M."/>
            <person name="Hauser L."/>
            <person name="Markowitz V."/>
            <person name="Cheng J.-F."/>
            <person name="Hugenholtz P."/>
            <person name="Woyke T."/>
            <person name="Wu D."/>
            <person name="Tindall B."/>
            <person name="Brambilla E."/>
            <person name="Klenk H.-P."/>
            <person name="Eisen J.A."/>
        </authorList>
    </citation>
    <scope>NUCLEOTIDE SEQUENCE [LARGE SCALE GENOMIC DNA]</scope>
    <source>
        <strain evidence="2">DSM 18603</strain>
    </source>
</reference>
<evidence type="ECO:0000313" key="3">
    <source>
        <dbReference type="Proteomes" id="UP000002774"/>
    </source>
</evidence>
<proteinExistence type="predicted"/>